<feature type="domain" description="AB hydrolase-1" evidence="1">
    <location>
        <begin position="28"/>
        <end position="129"/>
    </location>
</feature>
<dbReference type="AlphaFoldDB" id="V5Z9H7"/>
<comment type="caution">
    <text evidence="2">The sequence shown here is derived from an EMBL/GenBank/DDBJ whole genome shotgun (WGS) entry which is preliminary data.</text>
</comment>
<evidence type="ECO:0000313" key="2">
    <source>
        <dbReference type="EMBL" id="CCG87608.1"/>
    </source>
</evidence>
<sequence>MSNNNVSGTVPVSHGIDIYYETRGEGFPLLILNNFFMTSEQWRPLTKHIASKFKVINYDLRHQGRSSRTEDAITLEDHLDDLTVLIEKLGLDKFYLMGTCVSTLIARDYAMRHPERVKGVVMVGPIFSPYGDLPRKLMHRSLINSLKSGGGEALFDHYYPLLYTPKTQQSNQKVGYLALKARFLENNSDEQLLKHLSSTVDVVDNPDGLANLVVPTILISGEEDPFTSRRGLRLLEKMIPDCVVELIEATGHNPYIESNSVFESCIVRFMDTICERDVSAESSNEVIV</sequence>
<dbReference type="RefSeq" id="WP_023655396.1">
    <property type="nucleotide sequence ID" value="NZ_CAHS01000015.1"/>
</dbReference>
<gene>
    <name evidence="2" type="ORF">EPIR_2243</name>
</gene>
<protein>
    <recommendedName>
        <fullName evidence="1">AB hydrolase-1 domain-containing protein</fullName>
    </recommendedName>
</protein>
<organism evidence="2 3">
    <name type="scientific">Erwinia piriflorinigrans CFBP 5888</name>
    <dbReference type="NCBI Taxonomy" id="1161919"/>
    <lineage>
        <taxon>Bacteria</taxon>
        <taxon>Pseudomonadati</taxon>
        <taxon>Pseudomonadota</taxon>
        <taxon>Gammaproteobacteria</taxon>
        <taxon>Enterobacterales</taxon>
        <taxon>Erwiniaceae</taxon>
        <taxon>Erwinia</taxon>
    </lineage>
</organism>
<dbReference type="Pfam" id="PF00561">
    <property type="entry name" value="Abhydrolase_1"/>
    <property type="match status" value="1"/>
</dbReference>
<evidence type="ECO:0000259" key="1">
    <source>
        <dbReference type="Pfam" id="PF00561"/>
    </source>
</evidence>
<dbReference type="SUPFAM" id="SSF53474">
    <property type="entry name" value="alpha/beta-Hydrolases"/>
    <property type="match status" value="1"/>
</dbReference>
<dbReference type="STRING" id="1161919.EPIR_2243"/>
<dbReference type="OrthoDB" id="9780765at2"/>
<dbReference type="Proteomes" id="UP000018217">
    <property type="component" value="Unassembled WGS sequence"/>
</dbReference>
<dbReference type="Gene3D" id="3.40.50.1820">
    <property type="entry name" value="alpha/beta hydrolase"/>
    <property type="match status" value="1"/>
</dbReference>
<dbReference type="EMBL" id="CAHS01000015">
    <property type="protein sequence ID" value="CCG87608.1"/>
    <property type="molecule type" value="Genomic_DNA"/>
</dbReference>
<name>V5Z9H7_9GAMM</name>
<accession>V5Z9H7</accession>
<evidence type="ECO:0000313" key="3">
    <source>
        <dbReference type="Proteomes" id="UP000018217"/>
    </source>
</evidence>
<dbReference type="PANTHER" id="PTHR43798">
    <property type="entry name" value="MONOACYLGLYCEROL LIPASE"/>
    <property type="match status" value="1"/>
</dbReference>
<reference evidence="2 3" key="1">
    <citation type="journal article" date="2013" name="Syst. Appl. Microbiol.">
        <title>Phylogenetic position and virulence apparatus of the pear flower necrosis pathogen Erwinia piriflorinigrans CFBP 5888T as assessed by comparative genomics.</title>
        <authorList>
            <person name="Smits T.H."/>
            <person name="Rezzonico F."/>
            <person name="Lopez M.M."/>
            <person name="Blom J."/>
            <person name="Goesmann A."/>
            <person name="Frey J.E."/>
            <person name="Duffy B."/>
        </authorList>
    </citation>
    <scope>NUCLEOTIDE SEQUENCE [LARGE SCALE GENOMIC DNA]</scope>
    <source>
        <strain evidence="3">CFBP5888</strain>
    </source>
</reference>
<dbReference type="InterPro" id="IPR000073">
    <property type="entry name" value="AB_hydrolase_1"/>
</dbReference>
<dbReference type="InterPro" id="IPR050266">
    <property type="entry name" value="AB_hydrolase_sf"/>
</dbReference>
<dbReference type="InterPro" id="IPR029058">
    <property type="entry name" value="AB_hydrolase_fold"/>
</dbReference>
<proteinExistence type="predicted"/>
<keyword evidence="3" id="KW-1185">Reference proteome</keyword>